<evidence type="ECO:0000313" key="2">
    <source>
        <dbReference type="Proteomes" id="UP001054801"/>
    </source>
</evidence>
<name>A0ABY3T6T0_9GAMM</name>
<proteinExistence type="predicted"/>
<reference evidence="1" key="1">
    <citation type="journal article" date="2022" name="Microorganisms">
        <title>Two New Species of Filamentous Sulfur Bacteria of the Genus Thiothrix, Thiothrix winogradskyi sp. nov. and 'Candidatus Thiothrix sulfatifontis' sp. nov.</title>
        <authorList>
            <person name="Ravin N.V."/>
            <person name="Rossetti S."/>
            <person name="Beletsky A.V."/>
            <person name="Kadnikov V.V."/>
            <person name="Rudenko T.S."/>
            <person name="Smolyakov D.D."/>
            <person name="Moskvitina M.I."/>
            <person name="Gureeva M.V."/>
            <person name="Mardanov A.V."/>
            <person name="Grabovich M.Y."/>
        </authorList>
    </citation>
    <scope>NUCLEOTIDE SEQUENCE</scope>
    <source>
        <strain evidence="1">CT3</strain>
    </source>
</reference>
<gene>
    <name evidence="1" type="ORF">L2Y54_09530</name>
</gene>
<dbReference type="EMBL" id="CP091244">
    <property type="protein sequence ID" value="UJS26259.1"/>
    <property type="molecule type" value="Genomic_DNA"/>
</dbReference>
<protein>
    <submittedName>
        <fullName evidence="1">Uncharacterized protein</fullName>
    </submittedName>
</protein>
<accession>A0ABY3T6T0</accession>
<organism evidence="1 2">
    <name type="scientific">Thiothrix winogradskyi</name>
    <dbReference type="NCBI Taxonomy" id="96472"/>
    <lineage>
        <taxon>Bacteria</taxon>
        <taxon>Pseudomonadati</taxon>
        <taxon>Pseudomonadota</taxon>
        <taxon>Gammaproteobacteria</taxon>
        <taxon>Thiotrichales</taxon>
        <taxon>Thiotrichaceae</taxon>
        <taxon>Thiothrix</taxon>
    </lineage>
</organism>
<evidence type="ECO:0000313" key="1">
    <source>
        <dbReference type="EMBL" id="UJS26259.1"/>
    </source>
</evidence>
<dbReference type="Proteomes" id="UP001054801">
    <property type="component" value="Chromosome"/>
</dbReference>
<sequence>MTVIFKGRNQPMSVVSSHYKPFFMAKVMAEQDALPRNKEEIKHQRDRRMQALAADSVDSYINDLLSLPVIDKEAVIGASIRLGWRIRKFNQNTKHDVVVRCQEYVDRLADLETRNPAISRAELKVTARKWLGECYDIR</sequence>
<keyword evidence="2" id="KW-1185">Reference proteome</keyword>
<dbReference type="RefSeq" id="WP_236501626.1">
    <property type="nucleotide sequence ID" value="NZ_CP091244.1"/>
</dbReference>